<proteinExistence type="predicted"/>
<dbReference type="AlphaFoldDB" id="G3H3U0"/>
<dbReference type="EMBL" id="JH000131">
    <property type="protein sequence ID" value="EGV97168.1"/>
    <property type="molecule type" value="Genomic_DNA"/>
</dbReference>
<accession>G3H3U0</accession>
<sequence length="58" mass="6864">MAHNDVPIRLFTDLPHTVPTIKKQETERRKHYFVIMLTNTNYGFQSENLCLTTRKDPC</sequence>
<dbReference type="InParanoid" id="G3H3U0"/>
<name>G3H3U0_CRIGR</name>
<reference evidence="2" key="1">
    <citation type="journal article" date="2011" name="Nat. Biotechnol.">
        <title>The genomic sequence of the Chinese hamster ovary (CHO)-K1 cell line.</title>
        <authorList>
            <person name="Xu X."/>
            <person name="Nagarajan H."/>
            <person name="Lewis N.E."/>
            <person name="Pan S."/>
            <person name="Cai Z."/>
            <person name="Liu X."/>
            <person name="Chen W."/>
            <person name="Xie M."/>
            <person name="Wang W."/>
            <person name="Hammond S."/>
            <person name="Andersen M.R."/>
            <person name="Neff N."/>
            <person name="Passarelli B."/>
            <person name="Koh W."/>
            <person name="Fan H.C."/>
            <person name="Wang J."/>
            <person name="Gui Y."/>
            <person name="Lee K.H."/>
            <person name="Betenbaugh M.J."/>
            <person name="Quake S.R."/>
            <person name="Famili I."/>
            <person name="Palsson B.O."/>
            <person name="Wang J."/>
        </authorList>
    </citation>
    <scope>NUCLEOTIDE SEQUENCE [LARGE SCALE GENOMIC DNA]</scope>
    <source>
        <strain evidence="2">CHO K1 cell line</strain>
    </source>
</reference>
<gene>
    <name evidence="1" type="ORF">I79_004927</name>
</gene>
<protein>
    <submittedName>
        <fullName evidence="1">Uncharacterized protein</fullName>
    </submittedName>
</protein>
<evidence type="ECO:0000313" key="1">
    <source>
        <dbReference type="EMBL" id="EGV97168.1"/>
    </source>
</evidence>
<organism evidence="1 2">
    <name type="scientific">Cricetulus griseus</name>
    <name type="common">Chinese hamster</name>
    <name type="synonym">Cricetulus barabensis griseus</name>
    <dbReference type="NCBI Taxonomy" id="10029"/>
    <lineage>
        <taxon>Eukaryota</taxon>
        <taxon>Metazoa</taxon>
        <taxon>Chordata</taxon>
        <taxon>Craniata</taxon>
        <taxon>Vertebrata</taxon>
        <taxon>Euteleostomi</taxon>
        <taxon>Mammalia</taxon>
        <taxon>Eutheria</taxon>
        <taxon>Euarchontoglires</taxon>
        <taxon>Glires</taxon>
        <taxon>Rodentia</taxon>
        <taxon>Myomorpha</taxon>
        <taxon>Muroidea</taxon>
        <taxon>Cricetidae</taxon>
        <taxon>Cricetinae</taxon>
        <taxon>Cricetulus</taxon>
    </lineage>
</organism>
<evidence type="ECO:0000313" key="2">
    <source>
        <dbReference type="Proteomes" id="UP000001075"/>
    </source>
</evidence>
<dbReference type="Proteomes" id="UP000001075">
    <property type="component" value="Unassembled WGS sequence"/>
</dbReference>